<feature type="transmembrane region" description="Helical" evidence="2">
    <location>
        <begin position="53"/>
        <end position="73"/>
    </location>
</feature>
<accession>A0A2S6ICL8</accession>
<name>A0A2S6ICL8_9ACTN</name>
<comment type="caution">
    <text evidence="3">The sequence shown here is derived from an EMBL/GenBank/DDBJ whole genome shotgun (WGS) entry which is preliminary data.</text>
</comment>
<protein>
    <submittedName>
        <fullName evidence="3">Uncharacterized protein</fullName>
    </submittedName>
</protein>
<evidence type="ECO:0000256" key="1">
    <source>
        <dbReference type="SAM" id="MobiDB-lite"/>
    </source>
</evidence>
<dbReference type="Proteomes" id="UP000239485">
    <property type="component" value="Unassembled WGS sequence"/>
</dbReference>
<feature type="transmembrane region" description="Helical" evidence="2">
    <location>
        <begin position="12"/>
        <end position="33"/>
    </location>
</feature>
<proteinExistence type="predicted"/>
<dbReference type="AlphaFoldDB" id="A0A2S6ICL8"/>
<evidence type="ECO:0000256" key="2">
    <source>
        <dbReference type="SAM" id="Phobius"/>
    </source>
</evidence>
<feature type="region of interest" description="Disordered" evidence="1">
    <location>
        <begin position="353"/>
        <end position="390"/>
    </location>
</feature>
<reference evidence="3 4" key="1">
    <citation type="submission" date="2018-02" db="EMBL/GenBank/DDBJ databases">
        <title>Genomic Encyclopedia of Archaeal and Bacterial Type Strains, Phase II (KMG-II): from individual species to whole genera.</title>
        <authorList>
            <person name="Goeker M."/>
        </authorList>
    </citation>
    <scope>NUCLEOTIDE SEQUENCE [LARGE SCALE GENOMIC DNA]</scope>
    <source>
        <strain evidence="3 4">DSM 22857</strain>
    </source>
</reference>
<keyword evidence="2" id="KW-0812">Transmembrane</keyword>
<evidence type="ECO:0000313" key="4">
    <source>
        <dbReference type="Proteomes" id="UP000239485"/>
    </source>
</evidence>
<gene>
    <name evidence="3" type="ORF">CLV92_12032</name>
</gene>
<keyword evidence="4" id="KW-1185">Reference proteome</keyword>
<keyword evidence="2" id="KW-1133">Transmembrane helix</keyword>
<keyword evidence="2" id="KW-0472">Membrane</keyword>
<dbReference type="RefSeq" id="WP_158257353.1">
    <property type="nucleotide sequence ID" value="NZ_PTJD01000020.1"/>
</dbReference>
<evidence type="ECO:0000313" key="3">
    <source>
        <dbReference type="EMBL" id="PPK91913.1"/>
    </source>
</evidence>
<sequence length="390" mass="41044">MGNQVRRWLQRPIRLAGGAAAVVVLVGAAMPYIDFGAPFSWPAFVQFLIDAAAQLLALALLLTFVAVTFRLLYALQPSAKGGRGTGARPPAKGAGAAGWLWATGLGPGRHAGPANATAVWGAEGGRRVFSLPIDGQAPASGLEAGVPVGALPAGGGGRDGYWDDQLAHLPHDWPSAPVLRHLSVEPAVTCQGLPVQVSWSFEHAVEVTVDGRGGFPPTGSTQLLVEESRAIPVIGRNGLGERPEWTELVVVLPMPRIDTLTVPAPPQVRLRADVSALLDARPATWALQKLYAEQDGVRPLAPPPQLQPMLTPAPLWRWWQGATRQVHSAVTSALGAGLDTALDALVQARAVHRNPPQRPPAGFSAPQHTPGAEPSSSQDHHTRQEGPCTP</sequence>
<dbReference type="OrthoDB" id="5178119at2"/>
<dbReference type="EMBL" id="PTJD01000020">
    <property type="protein sequence ID" value="PPK91913.1"/>
    <property type="molecule type" value="Genomic_DNA"/>
</dbReference>
<organism evidence="3 4">
    <name type="scientific">Kineococcus xinjiangensis</name>
    <dbReference type="NCBI Taxonomy" id="512762"/>
    <lineage>
        <taxon>Bacteria</taxon>
        <taxon>Bacillati</taxon>
        <taxon>Actinomycetota</taxon>
        <taxon>Actinomycetes</taxon>
        <taxon>Kineosporiales</taxon>
        <taxon>Kineosporiaceae</taxon>
        <taxon>Kineococcus</taxon>
    </lineage>
</organism>